<sequence>MRLLLTSFQHPYMAQFIGGKRVAYIPDAARSYGDAPFVQTEREGLEKQGLRLVNLPLEQTDLTTVETTLEAVDAVYIAGGETFDLLHVLKATGADRVITRLVQQGLPYIGCSAGSIVAGPTAEIASLMDSPEIAPELKDYTGLCLTELAVVPHASGSIPQFPIAVIADTVSRYGERWPLCLLRDGQALYIEDGQTKLLS</sequence>
<name>A0ABQ3K2E4_9DEIO</name>
<organism evidence="5 6">
    <name type="scientific">Deinococcus piscis</name>
    <dbReference type="NCBI Taxonomy" id="394230"/>
    <lineage>
        <taxon>Bacteria</taxon>
        <taxon>Thermotogati</taxon>
        <taxon>Deinococcota</taxon>
        <taxon>Deinococci</taxon>
        <taxon>Deinococcales</taxon>
        <taxon>Deinococcaceae</taxon>
        <taxon>Deinococcus</taxon>
    </lineage>
</organism>
<dbReference type="Pfam" id="PF03575">
    <property type="entry name" value="Peptidase_S51"/>
    <property type="match status" value="1"/>
</dbReference>
<gene>
    <name evidence="5" type="ORF">GCM10017783_09310</name>
</gene>
<keyword evidence="6" id="KW-1185">Reference proteome</keyword>
<comment type="similarity">
    <text evidence="1">Belongs to the peptidase S51 family.</text>
</comment>
<protein>
    <submittedName>
        <fullName evidence="5">Peptidase</fullName>
    </submittedName>
</protein>
<dbReference type="Proteomes" id="UP000632154">
    <property type="component" value="Unassembled WGS sequence"/>
</dbReference>
<keyword evidence="3" id="KW-0378">Hydrolase</keyword>
<accession>A0ABQ3K2E4</accession>
<dbReference type="PANTHER" id="PTHR20842:SF0">
    <property type="entry name" value="ALPHA-ASPARTYL DIPEPTIDASE"/>
    <property type="match status" value="1"/>
</dbReference>
<dbReference type="CDD" id="cd03129">
    <property type="entry name" value="GAT1_Peptidase_E_like"/>
    <property type="match status" value="1"/>
</dbReference>
<comment type="caution">
    <text evidence="5">The sequence shown here is derived from an EMBL/GenBank/DDBJ whole genome shotgun (WGS) entry which is preliminary data.</text>
</comment>
<proteinExistence type="inferred from homology"/>
<evidence type="ECO:0000313" key="5">
    <source>
        <dbReference type="EMBL" id="GHF99415.1"/>
    </source>
</evidence>
<evidence type="ECO:0000256" key="2">
    <source>
        <dbReference type="ARBA" id="ARBA00022670"/>
    </source>
</evidence>
<evidence type="ECO:0000256" key="1">
    <source>
        <dbReference type="ARBA" id="ARBA00006534"/>
    </source>
</evidence>
<keyword evidence="2" id="KW-0645">Protease</keyword>
<reference evidence="6" key="1">
    <citation type="journal article" date="2019" name="Int. J. Syst. Evol. Microbiol.">
        <title>The Global Catalogue of Microorganisms (GCM) 10K type strain sequencing project: providing services to taxonomists for standard genome sequencing and annotation.</title>
        <authorList>
            <consortium name="The Broad Institute Genomics Platform"/>
            <consortium name="The Broad Institute Genome Sequencing Center for Infectious Disease"/>
            <person name="Wu L."/>
            <person name="Ma J."/>
        </authorList>
    </citation>
    <scope>NUCLEOTIDE SEQUENCE [LARGE SCALE GENOMIC DNA]</scope>
    <source>
        <strain evidence="6">CGMCC 1.18439</strain>
    </source>
</reference>
<dbReference type="Gene3D" id="3.40.50.880">
    <property type="match status" value="1"/>
</dbReference>
<evidence type="ECO:0000313" key="6">
    <source>
        <dbReference type="Proteomes" id="UP000632154"/>
    </source>
</evidence>
<dbReference type="InterPro" id="IPR029062">
    <property type="entry name" value="Class_I_gatase-like"/>
</dbReference>
<dbReference type="PANTHER" id="PTHR20842">
    <property type="entry name" value="PROTEASE S51 ALPHA-ASPARTYL DIPEPTIDASE"/>
    <property type="match status" value="1"/>
</dbReference>
<evidence type="ECO:0000256" key="3">
    <source>
        <dbReference type="ARBA" id="ARBA00022801"/>
    </source>
</evidence>
<keyword evidence="4" id="KW-0720">Serine protease</keyword>
<dbReference type="EMBL" id="BNAL01000008">
    <property type="protein sequence ID" value="GHF99415.1"/>
    <property type="molecule type" value="Genomic_DNA"/>
</dbReference>
<dbReference type="SUPFAM" id="SSF52317">
    <property type="entry name" value="Class I glutamine amidotransferase-like"/>
    <property type="match status" value="1"/>
</dbReference>
<evidence type="ECO:0000256" key="4">
    <source>
        <dbReference type="ARBA" id="ARBA00022825"/>
    </source>
</evidence>
<dbReference type="InterPro" id="IPR005320">
    <property type="entry name" value="Peptidase_S51"/>
</dbReference>